<evidence type="ECO:0000259" key="1">
    <source>
        <dbReference type="Pfam" id="PF16469"/>
    </source>
</evidence>
<dbReference type="InterPro" id="IPR032487">
    <property type="entry name" value="ABA-1_nematode"/>
</dbReference>
<dbReference type="InterPro" id="IPR038289">
    <property type="entry name" value="DVA-1_sf"/>
</dbReference>
<evidence type="ECO:0000313" key="2">
    <source>
        <dbReference type="Proteomes" id="UP000050794"/>
    </source>
</evidence>
<dbReference type="Gene3D" id="1.10.533.30">
    <property type="entry name" value="Nematode polyprotein allergen ABA-1"/>
    <property type="match status" value="2"/>
</dbReference>
<keyword evidence="2" id="KW-1185">Reference proteome</keyword>
<feature type="domain" description="Polyprotein allergen nematode" evidence="1">
    <location>
        <begin position="57"/>
        <end position="123"/>
    </location>
</feature>
<dbReference type="WBParaSite" id="TCNE_0000041001-mRNA-1">
    <property type="protein sequence ID" value="TCNE_0000041001-mRNA-1"/>
    <property type="gene ID" value="TCNE_0000041001"/>
</dbReference>
<dbReference type="Proteomes" id="UP000050794">
    <property type="component" value="Unassembled WGS sequence"/>
</dbReference>
<evidence type="ECO:0000313" key="3">
    <source>
        <dbReference type="WBParaSite" id="TCNE_0000041001-mRNA-1"/>
    </source>
</evidence>
<protein>
    <submittedName>
        <fullName evidence="3">Polyprotein allergen nematode domain-containing protein</fullName>
    </submittedName>
</protein>
<dbReference type="AlphaFoldDB" id="A0A183TVZ1"/>
<accession>A0A183TVZ1</accession>
<sequence length="252" mass="29330">LKTSKKIEFALIDSEWRRRLRSKSGSFQFSFACLSGYFDQPSIVLCEVAASRSVDSYELKPFCNEQLKRLVGEVAFNELRAIYDESGSVKQLTNKYMQVIGALDSEQQRVDAERVGLFCKKIYRMSRFDPTYLTTWLSAEQRELQHMIEDAKIGDEAVYDRLFEFYEGTKGEKKNDAREIIESGCKWFIAHMLGEDIADVSGTTFLLLTFILLRIFSRSRERETWSNLKTTEFRVMKFGRHCDLVDISLSKY</sequence>
<reference evidence="3" key="1">
    <citation type="submission" date="2016-06" db="UniProtKB">
        <authorList>
            <consortium name="WormBaseParasite"/>
        </authorList>
    </citation>
    <scope>IDENTIFICATION</scope>
</reference>
<feature type="domain" description="Polyprotein allergen nematode" evidence="1">
    <location>
        <begin position="134"/>
        <end position="198"/>
    </location>
</feature>
<name>A0A183TVZ1_TOXCA</name>
<dbReference type="Pfam" id="PF16469">
    <property type="entry name" value="NPA"/>
    <property type="match status" value="2"/>
</dbReference>
<organism evidence="2 3">
    <name type="scientific">Toxocara canis</name>
    <name type="common">Canine roundworm</name>
    <dbReference type="NCBI Taxonomy" id="6265"/>
    <lineage>
        <taxon>Eukaryota</taxon>
        <taxon>Metazoa</taxon>
        <taxon>Ecdysozoa</taxon>
        <taxon>Nematoda</taxon>
        <taxon>Chromadorea</taxon>
        <taxon>Rhabditida</taxon>
        <taxon>Spirurina</taxon>
        <taxon>Ascaridomorpha</taxon>
        <taxon>Ascaridoidea</taxon>
        <taxon>Toxocaridae</taxon>
        <taxon>Toxocara</taxon>
    </lineage>
</organism>
<proteinExistence type="predicted"/>